<name>A0A0D0C0M9_9AGAR</name>
<dbReference type="Proteomes" id="UP000053593">
    <property type="component" value="Unassembled WGS sequence"/>
</dbReference>
<reference evidence="1 2" key="1">
    <citation type="submission" date="2014-04" db="EMBL/GenBank/DDBJ databases">
        <title>Evolutionary Origins and Diversification of the Mycorrhizal Mutualists.</title>
        <authorList>
            <consortium name="DOE Joint Genome Institute"/>
            <consortium name="Mycorrhizal Genomics Consortium"/>
            <person name="Kohler A."/>
            <person name="Kuo A."/>
            <person name="Nagy L.G."/>
            <person name="Floudas D."/>
            <person name="Copeland A."/>
            <person name="Barry K.W."/>
            <person name="Cichocki N."/>
            <person name="Veneault-Fourrey C."/>
            <person name="LaButti K."/>
            <person name="Lindquist E.A."/>
            <person name="Lipzen A."/>
            <person name="Lundell T."/>
            <person name="Morin E."/>
            <person name="Murat C."/>
            <person name="Riley R."/>
            <person name="Ohm R."/>
            <person name="Sun H."/>
            <person name="Tunlid A."/>
            <person name="Henrissat B."/>
            <person name="Grigoriev I.V."/>
            <person name="Hibbett D.S."/>
            <person name="Martin F."/>
        </authorList>
    </citation>
    <scope>NUCLEOTIDE SEQUENCE [LARGE SCALE GENOMIC DNA]</scope>
    <source>
        <strain evidence="1 2">FD-317 M1</strain>
    </source>
</reference>
<gene>
    <name evidence="1" type="ORF">GYMLUDRAFT_248298</name>
</gene>
<dbReference type="AlphaFoldDB" id="A0A0D0C0M9"/>
<protein>
    <submittedName>
        <fullName evidence="1">Uncharacterized protein</fullName>
    </submittedName>
</protein>
<evidence type="ECO:0000313" key="1">
    <source>
        <dbReference type="EMBL" id="KIK55899.1"/>
    </source>
</evidence>
<dbReference type="HOGENOM" id="CLU_877330_0_0_1"/>
<accession>A0A0D0C0M9</accession>
<proteinExistence type="predicted"/>
<evidence type="ECO:0000313" key="2">
    <source>
        <dbReference type="Proteomes" id="UP000053593"/>
    </source>
</evidence>
<keyword evidence="2" id="KW-1185">Reference proteome</keyword>
<dbReference type="EMBL" id="KN834802">
    <property type="protein sequence ID" value="KIK55899.1"/>
    <property type="molecule type" value="Genomic_DNA"/>
</dbReference>
<organism evidence="1 2">
    <name type="scientific">Collybiopsis luxurians FD-317 M1</name>
    <dbReference type="NCBI Taxonomy" id="944289"/>
    <lineage>
        <taxon>Eukaryota</taxon>
        <taxon>Fungi</taxon>
        <taxon>Dikarya</taxon>
        <taxon>Basidiomycota</taxon>
        <taxon>Agaricomycotina</taxon>
        <taxon>Agaricomycetes</taxon>
        <taxon>Agaricomycetidae</taxon>
        <taxon>Agaricales</taxon>
        <taxon>Marasmiineae</taxon>
        <taxon>Omphalotaceae</taxon>
        <taxon>Collybiopsis</taxon>
        <taxon>Collybiopsis luxurians</taxon>
    </lineage>
</organism>
<sequence>MSKGRKETSCKRTLKCSTNRSNPFILAEAAEDNEEVEYELPDKLDFGEEDNEAFNKHLADELRNYASADLLPPSAGTSHMIKDTHGFWNPIVFNDIEAQYTHSDGFGYHSIQSPTPPPLPEISSQSESLTVRPNLIFVLSASAELESPALLVNGTTEAEVEVGAGGARAKRRVGGEDGENDKGVFEADLELDVDPSLAGFYDQLWQIQYEHPGPSFLWNFTIFHVRCHRGFEKSIIKTIQSDILNSNRYLYDPHAATALNRLILMAFASHRQGWLYLMCQNMSPNNTHLATYLHSINSFYFPHIPIVTASASDAHPR</sequence>